<reference evidence="1 2" key="1">
    <citation type="journal article" date="2014" name="Science">
        <title>Plant genetics. Early allopolyploid evolution in the post-Neolithic Brassica napus oilseed genome.</title>
        <authorList>
            <person name="Chalhoub B."/>
            <person name="Denoeud F."/>
            <person name="Liu S."/>
            <person name="Parkin I.A."/>
            <person name="Tang H."/>
            <person name="Wang X."/>
            <person name="Chiquet J."/>
            <person name="Belcram H."/>
            <person name="Tong C."/>
            <person name="Samans B."/>
            <person name="Correa M."/>
            <person name="Da Silva C."/>
            <person name="Just J."/>
            <person name="Falentin C."/>
            <person name="Koh C.S."/>
            <person name="Le Clainche I."/>
            <person name="Bernard M."/>
            <person name="Bento P."/>
            <person name="Noel B."/>
            <person name="Labadie K."/>
            <person name="Alberti A."/>
            <person name="Charles M."/>
            <person name="Arnaud D."/>
            <person name="Guo H."/>
            <person name="Daviaud C."/>
            <person name="Alamery S."/>
            <person name="Jabbari K."/>
            <person name="Zhao M."/>
            <person name="Edger P.P."/>
            <person name="Chelaifa H."/>
            <person name="Tack D."/>
            <person name="Lassalle G."/>
            <person name="Mestiri I."/>
            <person name="Schnel N."/>
            <person name="Le Paslier M.C."/>
            <person name="Fan G."/>
            <person name="Renault V."/>
            <person name="Bayer P.E."/>
            <person name="Golicz A.A."/>
            <person name="Manoli S."/>
            <person name="Lee T.H."/>
            <person name="Thi V.H."/>
            <person name="Chalabi S."/>
            <person name="Hu Q."/>
            <person name="Fan C."/>
            <person name="Tollenaere R."/>
            <person name="Lu Y."/>
            <person name="Battail C."/>
            <person name="Shen J."/>
            <person name="Sidebottom C.H."/>
            <person name="Wang X."/>
            <person name="Canaguier A."/>
            <person name="Chauveau A."/>
            <person name="Berard A."/>
            <person name="Deniot G."/>
            <person name="Guan M."/>
            <person name="Liu Z."/>
            <person name="Sun F."/>
            <person name="Lim Y.P."/>
            <person name="Lyons E."/>
            <person name="Town C.D."/>
            <person name="Bancroft I."/>
            <person name="Wang X."/>
            <person name="Meng J."/>
            <person name="Ma J."/>
            <person name="Pires J.C."/>
            <person name="King G.J."/>
            <person name="Brunel D."/>
            <person name="Delourme R."/>
            <person name="Renard M."/>
            <person name="Aury J.M."/>
            <person name="Adams K.L."/>
            <person name="Batley J."/>
            <person name="Snowdon R.J."/>
            <person name="Tost J."/>
            <person name="Edwards D."/>
            <person name="Zhou Y."/>
            <person name="Hua W."/>
            <person name="Sharpe A.G."/>
            <person name="Paterson A.H."/>
            <person name="Guan C."/>
            <person name="Wincker P."/>
        </authorList>
    </citation>
    <scope>NUCLEOTIDE SEQUENCE [LARGE SCALE GENOMIC DNA]</scope>
    <source>
        <strain evidence="2">cv. Darmor-bzh</strain>
    </source>
</reference>
<gene>
    <name evidence="1" type="primary">BnaA01g29620D</name>
    <name evidence="1" type="ORF">GSBRNA2T00067248001</name>
</gene>
<dbReference type="Gramene" id="CDY39094">
    <property type="protein sequence ID" value="CDY39094"/>
    <property type="gene ID" value="GSBRNA2T00067248001"/>
</dbReference>
<dbReference type="Proteomes" id="UP000028999">
    <property type="component" value="Unassembled WGS sequence"/>
</dbReference>
<keyword evidence="2" id="KW-1185">Reference proteome</keyword>
<dbReference type="AlphaFoldDB" id="A0A078HNY7"/>
<proteinExistence type="predicted"/>
<evidence type="ECO:0000313" key="2">
    <source>
        <dbReference type="Proteomes" id="UP000028999"/>
    </source>
</evidence>
<accession>A0A078HNY7</accession>
<name>A0A078HNY7_BRANA</name>
<dbReference type="PaxDb" id="3708-A0A078HNY7"/>
<evidence type="ECO:0000313" key="1">
    <source>
        <dbReference type="EMBL" id="CDY39094.1"/>
    </source>
</evidence>
<sequence length="28" mass="3473">MISDHFMPVYRRQLEKLIQELTLEQEQP</sequence>
<dbReference type="EMBL" id="LK032440">
    <property type="protein sequence ID" value="CDY39094.1"/>
    <property type="molecule type" value="Genomic_DNA"/>
</dbReference>
<organism evidence="1 2">
    <name type="scientific">Brassica napus</name>
    <name type="common">Rape</name>
    <dbReference type="NCBI Taxonomy" id="3708"/>
    <lineage>
        <taxon>Eukaryota</taxon>
        <taxon>Viridiplantae</taxon>
        <taxon>Streptophyta</taxon>
        <taxon>Embryophyta</taxon>
        <taxon>Tracheophyta</taxon>
        <taxon>Spermatophyta</taxon>
        <taxon>Magnoliopsida</taxon>
        <taxon>eudicotyledons</taxon>
        <taxon>Gunneridae</taxon>
        <taxon>Pentapetalae</taxon>
        <taxon>rosids</taxon>
        <taxon>malvids</taxon>
        <taxon>Brassicales</taxon>
        <taxon>Brassicaceae</taxon>
        <taxon>Brassiceae</taxon>
        <taxon>Brassica</taxon>
    </lineage>
</organism>
<protein>
    <submittedName>
        <fullName evidence="1">BnaA01g29620D protein</fullName>
    </submittedName>
</protein>